<dbReference type="EMBL" id="KN835431">
    <property type="protein sequence ID" value="KIK37765.1"/>
    <property type="molecule type" value="Genomic_DNA"/>
</dbReference>
<evidence type="ECO:0000313" key="2">
    <source>
        <dbReference type="Proteomes" id="UP000054485"/>
    </source>
</evidence>
<dbReference type="HOGENOM" id="CLU_051720_0_1_1"/>
<sequence>MSFTSLSALPFELEQDIFQSAANADRRSALSLALVARRVQFWVEPIIYNRVALQYGGSESARVLEGFISAIKTKPASFFASYVKTLLLSDIPACFVMEILAVCTGLTDLRVWPYTPSAVTRFVVASSIRPVHLSFSAEYLATHGSIPNFGLPFYQELTHLELHDTWGQLISWAPSFAMLPELTHLAFAFGSPFSCGSIASYGLSAILTNCTKLKVCVLRCVLSEDELRFGQDAAIAHSIVDPRVVVVGWRRSQARWAGSLWNEKANLWNQAEAIIAAR</sequence>
<evidence type="ECO:0000313" key="1">
    <source>
        <dbReference type="EMBL" id="KIK37765.1"/>
    </source>
</evidence>
<proteinExistence type="predicted"/>
<name>A0A0C9ZJW6_9AGAM</name>
<organism evidence="1 2">
    <name type="scientific">Suillus luteus UH-Slu-Lm8-n1</name>
    <dbReference type="NCBI Taxonomy" id="930992"/>
    <lineage>
        <taxon>Eukaryota</taxon>
        <taxon>Fungi</taxon>
        <taxon>Dikarya</taxon>
        <taxon>Basidiomycota</taxon>
        <taxon>Agaricomycotina</taxon>
        <taxon>Agaricomycetes</taxon>
        <taxon>Agaricomycetidae</taxon>
        <taxon>Boletales</taxon>
        <taxon>Suillineae</taxon>
        <taxon>Suillaceae</taxon>
        <taxon>Suillus</taxon>
    </lineage>
</organism>
<dbReference type="OrthoDB" id="2900663at2759"/>
<dbReference type="AlphaFoldDB" id="A0A0C9ZJW6"/>
<dbReference type="InParanoid" id="A0A0C9ZJW6"/>
<reference evidence="1 2" key="1">
    <citation type="submission" date="2014-04" db="EMBL/GenBank/DDBJ databases">
        <authorList>
            <consortium name="DOE Joint Genome Institute"/>
            <person name="Kuo A."/>
            <person name="Ruytinx J."/>
            <person name="Rineau F."/>
            <person name="Colpaert J."/>
            <person name="Kohler A."/>
            <person name="Nagy L.G."/>
            <person name="Floudas D."/>
            <person name="Copeland A."/>
            <person name="Barry K.W."/>
            <person name="Cichocki N."/>
            <person name="Veneault-Fourrey C."/>
            <person name="LaButti K."/>
            <person name="Lindquist E.A."/>
            <person name="Lipzen A."/>
            <person name="Lundell T."/>
            <person name="Morin E."/>
            <person name="Murat C."/>
            <person name="Sun H."/>
            <person name="Tunlid A."/>
            <person name="Henrissat B."/>
            <person name="Grigoriev I.V."/>
            <person name="Hibbett D.S."/>
            <person name="Martin F."/>
            <person name="Nordberg H.P."/>
            <person name="Cantor M.N."/>
            <person name="Hua S.X."/>
        </authorList>
    </citation>
    <scope>NUCLEOTIDE SEQUENCE [LARGE SCALE GENOMIC DNA]</scope>
    <source>
        <strain evidence="1 2">UH-Slu-Lm8-n1</strain>
    </source>
</reference>
<gene>
    <name evidence="1" type="ORF">CY34DRAFT_15495</name>
</gene>
<accession>A0A0C9ZJW6</accession>
<protein>
    <submittedName>
        <fullName evidence="1">Unplaced genomic scaffold CY34scaffold_300, whole genome shotgun sequence</fullName>
    </submittedName>
</protein>
<dbReference type="Proteomes" id="UP000054485">
    <property type="component" value="Unassembled WGS sequence"/>
</dbReference>
<keyword evidence="2" id="KW-1185">Reference proteome</keyword>
<reference evidence="2" key="2">
    <citation type="submission" date="2015-01" db="EMBL/GenBank/DDBJ databases">
        <title>Evolutionary Origins and Diversification of the Mycorrhizal Mutualists.</title>
        <authorList>
            <consortium name="DOE Joint Genome Institute"/>
            <consortium name="Mycorrhizal Genomics Consortium"/>
            <person name="Kohler A."/>
            <person name="Kuo A."/>
            <person name="Nagy L.G."/>
            <person name="Floudas D."/>
            <person name="Copeland A."/>
            <person name="Barry K.W."/>
            <person name="Cichocki N."/>
            <person name="Veneault-Fourrey C."/>
            <person name="LaButti K."/>
            <person name="Lindquist E.A."/>
            <person name="Lipzen A."/>
            <person name="Lundell T."/>
            <person name="Morin E."/>
            <person name="Murat C."/>
            <person name="Riley R."/>
            <person name="Ohm R."/>
            <person name="Sun H."/>
            <person name="Tunlid A."/>
            <person name="Henrissat B."/>
            <person name="Grigoriev I.V."/>
            <person name="Hibbett D.S."/>
            <person name="Martin F."/>
        </authorList>
    </citation>
    <scope>NUCLEOTIDE SEQUENCE [LARGE SCALE GENOMIC DNA]</scope>
    <source>
        <strain evidence="2">UH-Slu-Lm8-n1</strain>
    </source>
</reference>